<dbReference type="Pfam" id="PF08241">
    <property type="entry name" value="Methyltransf_11"/>
    <property type="match status" value="1"/>
</dbReference>
<dbReference type="PANTHER" id="PTHR34822:SF1">
    <property type="entry name" value="GRPB FAMILY PROTEIN"/>
    <property type="match status" value="1"/>
</dbReference>
<dbReference type="CDD" id="cd02440">
    <property type="entry name" value="AdoMet_MTases"/>
    <property type="match status" value="1"/>
</dbReference>
<dbReference type="InterPro" id="IPR013216">
    <property type="entry name" value="Methyltransf_11"/>
</dbReference>
<evidence type="ECO:0000313" key="2">
    <source>
        <dbReference type="EMBL" id="MBP2185235.1"/>
    </source>
</evidence>
<dbReference type="InterPro" id="IPR007344">
    <property type="entry name" value="GrpB/CoaE"/>
</dbReference>
<protein>
    <submittedName>
        <fullName evidence="2">GrpB-like predicted nucleotidyltransferase (UPF0157 family)/SAM-dependent methyltransferase</fullName>
    </submittedName>
</protein>
<dbReference type="SUPFAM" id="SSF81301">
    <property type="entry name" value="Nucleotidyltransferase"/>
    <property type="match status" value="1"/>
</dbReference>
<name>A0ABS4Q0N5_9PSEU</name>
<sequence length="433" mass="48831">MPKPDREKYSDSDVETAWVGEPPVLNSTVTLADYDPEWPALYEREAARIRQVLGDTIVLMEHVGSTSVPGLCAKPIIDIMLVVPDSDDEDAYVPRLEAAGYVLTIREPDWEKHRAFKGPDTNINLHVYSPDTKEIERYRVFRDRLRSNQEDRDLYAATKRHLAARKWKYIQNYADAKNDVVDEIMSRALGQPVSRSDPAPPMAHDQYDGFAADYAEHARHNPYQELYDRPAILALAGDLDGRKVLDIGCAAGHLTAALAGRGADVVGLDGSPALVDVAKREFGDRARFQQGDLTEPLDFADGTFDLVTASLVLHYLEDWGPVLAELRRVLRPGGALVLSVHHAEDWHWFDRPDYFRREQVTDQFPLGGREVDVRFYRRPLSQTFGALREAGFTVDVIDEPMPLPECREVSPRAYASLTTTPRFLYFRALAPQA</sequence>
<proteinExistence type="predicted"/>
<dbReference type="RefSeq" id="WP_209668149.1">
    <property type="nucleotide sequence ID" value="NZ_JAGGMS010000001.1"/>
</dbReference>
<keyword evidence="3" id="KW-1185">Reference proteome</keyword>
<dbReference type="Pfam" id="PF04229">
    <property type="entry name" value="GrpB"/>
    <property type="match status" value="1"/>
</dbReference>
<dbReference type="InterPro" id="IPR029063">
    <property type="entry name" value="SAM-dependent_MTases_sf"/>
</dbReference>
<accession>A0ABS4Q0N5</accession>
<dbReference type="SUPFAM" id="SSF53335">
    <property type="entry name" value="S-adenosyl-L-methionine-dependent methyltransferases"/>
    <property type="match status" value="1"/>
</dbReference>
<dbReference type="Gene3D" id="3.40.50.150">
    <property type="entry name" value="Vaccinia Virus protein VP39"/>
    <property type="match status" value="1"/>
</dbReference>
<comment type="caution">
    <text evidence="2">The sequence shown here is derived from an EMBL/GenBank/DDBJ whole genome shotgun (WGS) entry which is preliminary data.</text>
</comment>
<dbReference type="InterPro" id="IPR043519">
    <property type="entry name" value="NT_sf"/>
</dbReference>
<reference evidence="2 3" key="1">
    <citation type="submission" date="2021-03" db="EMBL/GenBank/DDBJ databases">
        <title>Sequencing the genomes of 1000 actinobacteria strains.</title>
        <authorList>
            <person name="Klenk H.-P."/>
        </authorList>
    </citation>
    <scope>NUCLEOTIDE SEQUENCE [LARGE SCALE GENOMIC DNA]</scope>
    <source>
        <strain evidence="2 3">DSM 45510</strain>
    </source>
</reference>
<organism evidence="2 3">
    <name type="scientific">Amycolatopsis magusensis</name>
    <dbReference type="NCBI Taxonomy" id="882444"/>
    <lineage>
        <taxon>Bacteria</taxon>
        <taxon>Bacillati</taxon>
        <taxon>Actinomycetota</taxon>
        <taxon>Actinomycetes</taxon>
        <taxon>Pseudonocardiales</taxon>
        <taxon>Pseudonocardiaceae</taxon>
        <taxon>Amycolatopsis</taxon>
    </lineage>
</organism>
<dbReference type="EMBL" id="JAGGMS010000001">
    <property type="protein sequence ID" value="MBP2185235.1"/>
    <property type="molecule type" value="Genomic_DNA"/>
</dbReference>
<feature type="domain" description="Methyltransferase type 11" evidence="1">
    <location>
        <begin position="245"/>
        <end position="338"/>
    </location>
</feature>
<evidence type="ECO:0000259" key="1">
    <source>
        <dbReference type="Pfam" id="PF08241"/>
    </source>
</evidence>
<dbReference type="Proteomes" id="UP000741013">
    <property type="component" value="Unassembled WGS sequence"/>
</dbReference>
<gene>
    <name evidence="2" type="ORF">JOM49_006761</name>
</gene>
<dbReference type="PANTHER" id="PTHR34822">
    <property type="entry name" value="GRPB DOMAIN PROTEIN (AFU_ORTHOLOGUE AFUA_1G01530)"/>
    <property type="match status" value="1"/>
</dbReference>
<evidence type="ECO:0000313" key="3">
    <source>
        <dbReference type="Proteomes" id="UP000741013"/>
    </source>
</evidence>
<dbReference type="Gene3D" id="3.30.460.10">
    <property type="entry name" value="Beta Polymerase, domain 2"/>
    <property type="match status" value="1"/>
</dbReference>